<dbReference type="SUPFAM" id="SSF52540">
    <property type="entry name" value="P-loop containing nucleoside triphosphate hydrolases"/>
    <property type="match status" value="1"/>
</dbReference>
<dbReference type="InterPro" id="IPR027417">
    <property type="entry name" value="P-loop_NTPase"/>
</dbReference>
<reference evidence="1" key="2">
    <citation type="submission" date="2021-04" db="EMBL/GenBank/DDBJ databases">
        <authorList>
            <person name="Gilroy R."/>
        </authorList>
    </citation>
    <scope>NUCLEOTIDE SEQUENCE</scope>
    <source>
        <strain evidence="1">ChiSjej2B20-11307</strain>
    </source>
</reference>
<dbReference type="Proteomes" id="UP000824223">
    <property type="component" value="Unassembled WGS sequence"/>
</dbReference>
<sequence length="201" mass="23424">MNRVITIGREFGSGGRELGRRLSEHLKFAYYDQEIISEISRRTALSEQYVQAIVEHQPSVSFPINIGRSFYPAPTPVFDQERSVYREQARIITEMAQKSDCVIVGRCGDYILREYKPLRIFVYADMQSKIKRCREKAPEEEKMTDKELKQCILGIDKKRAKYYQFYTGHKWGDRLNYDLCINTSGTVIKEVVPAVAKMFDE</sequence>
<reference evidence="1" key="1">
    <citation type="journal article" date="2021" name="PeerJ">
        <title>Extensive microbial diversity within the chicken gut microbiome revealed by metagenomics and culture.</title>
        <authorList>
            <person name="Gilroy R."/>
            <person name="Ravi A."/>
            <person name="Getino M."/>
            <person name="Pursley I."/>
            <person name="Horton D.L."/>
            <person name="Alikhan N.F."/>
            <person name="Baker D."/>
            <person name="Gharbi K."/>
            <person name="Hall N."/>
            <person name="Watson M."/>
            <person name="Adriaenssens E.M."/>
            <person name="Foster-Nyarko E."/>
            <person name="Jarju S."/>
            <person name="Secka A."/>
            <person name="Antonio M."/>
            <person name="Oren A."/>
            <person name="Chaudhuri R.R."/>
            <person name="La Ragione R."/>
            <person name="Hildebrand F."/>
            <person name="Pallen M.J."/>
        </authorList>
    </citation>
    <scope>NUCLEOTIDE SEQUENCE</scope>
    <source>
        <strain evidence="1">ChiSjej2B20-11307</strain>
    </source>
</reference>
<dbReference type="Gene3D" id="3.40.50.300">
    <property type="entry name" value="P-loop containing nucleotide triphosphate hydrolases"/>
    <property type="match status" value="1"/>
</dbReference>
<comment type="caution">
    <text evidence="1">The sequence shown here is derived from an EMBL/GenBank/DDBJ whole genome shotgun (WGS) entry which is preliminary data.</text>
</comment>
<dbReference type="Pfam" id="PF13189">
    <property type="entry name" value="Cytidylate_kin2"/>
    <property type="match status" value="1"/>
</dbReference>
<evidence type="ECO:0000313" key="1">
    <source>
        <dbReference type="EMBL" id="HJA07436.1"/>
    </source>
</evidence>
<dbReference type="AlphaFoldDB" id="A0A9D2HC29"/>
<protein>
    <submittedName>
        <fullName evidence="1">Cytidylate kinase-like family protein</fullName>
    </submittedName>
</protein>
<gene>
    <name evidence="1" type="ORF">H9798_09915</name>
</gene>
<organism evidence="1 2">
    <name type="scientific">Candidatus Mediterraneibacter pullicola</name>
    <dbReference type="NCBI Taxonomy" id="2838682"/>
    <lineage>
        <taxon>Bacteria</taxon>
        <taxon>Bacillati</taxon>
        <taxon>Bacillota</taxon>
        <taxon>Clostridia</taxon>
        <taxon>Lachnospirales</taxon>
        <taxon>Lachnospiraceae</taxon>
        <taxon>Mediterraneibacter</taxon>
    </lineage>
</organism>
<dbReference type="EMBL" id="DXAK01000048">
    <property type="protein sequence ID" value="HJA07436.1"/>
    <property type="molecule type" value="Genomic_DNA"/>
</dbReference>
<proteinExistence type="predicted"/>
<name>A0A9D2HC29_9FIRM</name>
<accession>A0A9D2HC29</accession>
<keyword evidence="1" id="KW-0808">Transferase</keyword>
<keyword evidence="1" id="KW-0418">Kinase</keyword>
<dbReference type="GO" id="GO:0016301">
    <property type="term" value="F:kinase activity"/>
    <property type="evidence" value="ECO:0007669"/>
    <property type="project" value="UniProtKB-KW"/>
</dbReference>
<evidence type="ECO:0000313" key="2">
    <source>
        <dbReference type="Proteomes" id="UP000824223"/>
    </source>
</evidence>